<accession>A0A6C0ILK3</accession>
<name>A0A6C0ILK3_9ZZZZ</name>
<dbReference type="EMBL" id="MN740210">
    <property type="protein sequence ID" value="QHT93852.1"/>
    <property type="molecule type" value="Genomic_DNA"/>
</dbReference>
<dbReference type="Pfam" id="PF19065">
    <property type="entry name" value="P8_CR"/>
    <property type="match status" value="1"/>
</dbReference>
<proteinExistence type="predicted"/>
<sequence>MNSLNNGRVNLNAPNTSKLFEMYDKIPSKEHVSFRNPTTGIWENSPLSGAFFSKENMKILQNGIRAGVYQKSGETQIIGEQDYDTLKIIMRSIFLENAKNAPNNIKGQIQELNQIVMNYCIDQIMIELKGYMIYLKDITTMHVPIDLPKMSNVKHKDLQMKNWF</sequence>
<dbReference type="AlphaFoldDB" id="A0A6C0ILK3"/>
<evidence type="ECO:0000313" key="2">
    <source>
        <dbReference type="EMBL" id="QHT93852.1"/>
    </source>
</evidence>
<dbReference type="InterPro" id="IPR043916">
    <property type="entry name" value="P8_CR"/>
</dbReference>
<protein>
    <recommendedName>
        <fullName evidence="1">Minor capsid protein P8 central region domain-containing protein</fullName>
    </recommendedName>
</protein>
<evidence type="ECO:0000259" key="1">
    <source>
        <dbReference type="Pfam" id="PF19065"/>
    </source>
</evidence>
<reference evidence="2" key="1">
    <citation type="journal article" date="2020" name="Nature">
        <title>Giant virus diversity and host interactions through global metagenomics.</title>
        <authorList>
            <person name="Schulz F."/>
            <person name="Roux S."/>
            <person name="Paez-Espino D."/>
            <person name="Jungbluth S."/>
            <person name="Walsh D.A."/>
            <person name="Denef V.J."/>
            <person name="McMahon K.D."/>
            <person name="Konstantinidis K.T."/>
            <person name="Eloe-Fadrosh E.A."/>
            <person name="Kyrpides N.C."/>
            <person name="Woyke T."/>
        </authorList>
    </citation>
    <scope>NUCLEOTIDE SEQUENCE</scope>
    <source>
        <strain evidence="2">GVMAG-M-3300024258-14</strain>
    </source>
</reference>
<organism evidence="2">
    <name type="scientific">viral metagenome</name>
    <dbReference type="NCBI Taxonomy" id="1070528"/>
    <lineage>
        <taxon>unclassified sequences</taxon>
        <taxon>metagenomes</taxon>
        <taxon>organismal metagenomes</taxon>
    </lineage>
</organism>
<feature type="domain" description="Minor capsid protein P8 central region" evidence="1">
    <location>
        <begin position="43"/>
        <end position="162"/>
    </location>
</feature>